<evidence type="ECO:0000256" key="1">
    <source>
        <dbReference type="ARBA" id="ARBA00022722"/>
    </source>
</evidence>
<evidence type="ECO:0000256" key="2">
    <source>
        <dbReference type="ARBA" id="ARBA00022730"/>
    </source>
</evidence>
<dbReference type="InterPro" id="IPR046893">
    <property type="entry name" value="MSSS"/>
</dbReference>
<evidence type="ECO:0000313" key="12">
    <source>
        <dbReference type="EMBL" id="AUW95530.1"/>
    </source>
</evidence>
<keyword evidence="3 8" id="KW-0547">Nucleotide-binding</keyword>
<dbReference type="Pfam" id="PF00488">
    <property type="entry name" value="MutS_V"/>
    <property type="match status" value="1"/>
</dbReference>
<evidence type="ECO:0000256" key="5">
    <source>
        <dbReference type="ARBA" id="ARBA00022840"/>
    </source>
</evidence>
<comment type="similarity">
    <text evidence="8">Belongs to the DNA mismatch repair MutS family. MutS2 subfamily.</text>
</comment>
<dbReference type="InterPro" id="IPR045076">
    <property type="entry name" value="MutS"/>
</dbReference>
<feature type="region of interest" description="Disordered" evidence="10">
    <location>
        <begin position="669"/>
        <end position="694"/>
    </location>
</feature>
<dbReference type="Gene3D" id="3.30.1370.110">
    <property type="match status" value="1"/>
</dbReference>
<dbReference type="PANTHER" id="PTHR48466:SF2">
    <property type="entry name" value="OS10G0509000 PROTEIN"/>
    <property type="match status" value="1"/>
</dbReference>
<dbReference type="SUPFAM" id="SSF52540">
    <property type="entry name" value="P-loop containing nucleoside triphosphate hydrolases"/>
    <property type="match status" value="1"/>
</dbReference>
<evidence type="ECO:0000256" key="3">
    <source>
        <dbReference type="ARBA" id="ARBA00022741"/>
    </source>
</evidence>
<keyword evidence="13" id="KW-1185">Reference proteome</keyword>
<dbReference type="InterPro" id="IPR002625">
    <property type="entry name" value="Smr_dom"/>
</dbReference>
<comment type="function">
    <text evidence="8">Endonuclease that is involved in the suppression of homologous recombination and thus may have a key role in the control of bacterial genetic diversity.</text>
</comment>
<dbReference type="Pfam" id="PF01713">
    <property type="entry name" value="Smr"/>
    <property type="match status" value="1"/>
</dbReference>
<evidence type="ECO:0000256" key="7">
    <source>
        <dbReference type="ARBA" id="ARBA00023125"/>
    </source>
</evidence>
<dbReference type="InterPro" id="IPR036063">
    <property type="entry name" value="Smr_dom_sf"/>
</dbReference>
<accession>A0ABN5H491</accession>
<dbReference type="Proteomes" id="UP000325292">
    <property type="component" value="Chromosome"/>
</dbReference>
<keyword evidence="9" id="KW-0175">Coiled coil</keyword>
<dbReference type="InterPro" id="IPR005747">
    <property type="entry name" value="MutS2"/>
</dbReference>
<feature type="binding site" evidence="8">
    <location>
        <begin position="327"/>
        <end position="334"/>
    </location>
    <ligand>
        <name>ATP</name>
        <dbReference type="ChEBI" id="CHEBI:30616"/>
    </ligand>
</feature>
<keyword evidence="4 8" id="KW-0378">Hydrolase</keyword>
<dbReference type="InterPro" id="IPR027417">
    <property type="entry name" value="P-loop_NTPase"/>
</dbReference>
<evidence type="ECO:0000256" key="10">
    <source>
        <dbReference type="SAM" id="MobiDB-lite"/>
    </source>
</evidence>
<keyword evidence="5 8" id="KW-0067">ATP-binding</keyword>
<dbReference type="SUPFAM" id="SSF160443">
    <property type="entry name" value="SMR domain-like"/>
    <property type="match status" value="1"/>
</dbReference>
<dbReference type="SMART" id="SM00534">
    <property type="entry name" value="MUTSac"/>
    <property type="match status" value="1"/>
</dbReference>
<dbReference type="PROSITE" id="PS00486">
    <property type="entry name" value="DNA_MISMATCH_REPAIR_2"/>
    <property type="match status" value="1"/>
</dbReference>
<proteinExistence type="inferred from homology"/>
<keyword evidence="1 8" id="KW-0540">Nuclease</keyword>
<keyword evidence="6 8" id="KW-0694">RNA-binding</keyword>
<dbReference type="SUPFAM" id="SSF48334">
    <property type="entry name" value="DNA repair protein MutS, domain III"/>
    <property type="match status" value="1"/>
</dbReference>
<dbReference type="NCBIfam" id="TIGR01069">
    <property type="entry name" value="mutS2"/>
    <property type="match status" value="1"/>
</dbReference>
<dbReference type="HAMAP" id="MF_00092">
    <property type="entry name" value="MutS2"/>
    <property type="match status" value="1"/>
</dbReference>
<dbReference type="InterPro" id="IPR000432">
    <property type="entry name" value="DNA_mismatch_repair_MutS_C"/>
</dbReference>
<dbReference type="EC" id="3.6.4.-" evidence="8"/>
<reference evidence="12 13" key="1">
    <citation type="journal article" date="2019" name="Sci. Rep.">
        <title>Sulfobacillus thermotolerans: new insights into resistance and metabolic capacities of acidophilic chemolithotrophs.</title>
        <authorList>
            <person name="Panyushkina A.E."/>
            <person name="Babenko V.V."/>
            <person name="Nikitina A.S."/>
            <person name="Selezneva O.V."/>
            <person name="Tsaplina I.A."/>
            <person name="Letarova M.A."/>
            <person name="Kostryukova E.S."/>
            <person name="Letarov A.V."/>
        </authorList>
    </citation>
    <scope>NUCLEOTIDE SEQUENCE [LARGE SCALE GENOMIC DNA]</scope>
    <source>
        <strain evidence="12 13">Kr1</strain>
    </source>
</reference>
<feature type="coiled-coil region" evidence="9">
    <location>
        <begin position="511"/>
        <end position="585"/>
    </location>
</feature>
<gene>
    <name evidence="8" type="primary">mutS2</name>
    <name evidence="8" type="synonym">rqcU</name>
    <name evidence="12" type="ORF">BXT84_10170</name>
</gene>
<dbReference type="PROSITE" id="PS50828">
    <property type="entry name" value="SMR"/>
    <property type="match status" value="1"/>
</dbReference>
<feature type="domain" description="Smr" evidence="11">
    <location>
        <begin position="700"/>
        <end position="775"/>
    </location>
</feature>
<evidence type="ECO:0000259" key="11">
    <source>
        <dbReference type="PROSITE" id="PS50828"/>
    </source>
</evidence>
<comment type="subunit">
    <text evidence="8">Homodimer. Binds to stalled ribosomes, contacting rRNA.</text>
</comment>
<evidence type="ECO:0000313" key="13">
    <source>
        <dbReference type="Proteomes" id="UP000325292"/>
    </source>
</evidence>
<dbReference type="PANTHER" id="PTHR48466">
    <property type="entry name" value="OS10G0509000 PROTEIN-RELATED"/>
    <property type="match status" value="1"/>
</dbReference>
<evidence type="ECO:0000256" key="4">
    <source>
        <dbReference type="ARBA" id="ARBA00022801"/>
    </source>
</evidence>
<dbReference type="SMART" id="SM00463">
    <property type="entry name" value="SMR"/>
    <property type="match status" value="1"/>
</dbReference>
<sequence>MRISLDLVQFPAVLQQVAAWTDTPMGHERIVNAGYLSEAALRQRHDALQEVMRLVRDAETLEISLKGAIPLKDLVRRAQKGGMLNPEELLGIGVTLKVAEAVSTWTNDQDMPLLAQRIARLPSLGYVAQAIFRILDEHGQVKDHASPVLQKIRREIRQSEAEIDRLLDGIIHSGHWAEFLQDPVVTLRFGRRVVPVKAMFRNQVPGIVHDRSSSGQTVFVEPMPVVQKQNQLTELRNQEDEEIRHLLAELSRTVGSVADDCVVTEQTLAWLDELLGIVRYGQHTGAVLPIIGGEDLQIIEGRHPLIEDPVPLDLSLAKSRHILIITGPNTGGKTVALRTTGLIVSLALAGMMVPCRAGTTIPLFDRIWVDIGDEQSIEQNLSTFSSHMARLIPMMEFADDKTLCLIDELGAGTDPDEGSALAEAMIHRLRAHHVYAVVTTHYSRLKLLGFRLPDVENAQVAFNRETLTPTYHLIMGQPGSSHALYIAQRLGMPAEVIDQARALMDEEGTTLADVIEEANHLQMELRAAKQQVREQADALAAQTLALEQERRKWLDTREKEMRRIRDQWRHELDQLHDQMTEAILEVRHQQGPDQARAVEALRDTWRRRGILPQELETTKARPEGHWQAGDYVHVRDFEGLGQVLEVNGKVALVEVGALRVKVPVGDLEAAKAPQPGRTRKPPGRHQGLSSAKAQNLHMECDVRGMTVDEMVDVVDKYLDDAVLAGAFQVRIIHGKGTGVLRKAVGQLLKADPRVSTYRLGERGEGGDGVTVATLGDRE</sequence>
<dbReference type="EC" id="3.1.-.-" evidence="8"/>
<dbReference type="SMART" id="SM00533">
    <property type="entry name" value="MUTSd"/>
    <property type="match status" value="1"/>
</dbReference>
<evidence type="ECO:0000256" key="8">
    <source>
        <dbReference type="HAMAP-Rule" id="MF_00092"/>
    </source>
</evidence>
<protein>
    <recommendedName>
        <fullName evidence="8">Endonuclease MutS2</fullName>
        <ecNumber evidence="8">3.1.-.-</ecNumber>
    </recommendedName>
    <alternativeName>
        <fullName evidence="8">Ribosome-associated protein quality control-upstream factor</fullName>
        <shortName evidence="8">RQC-upstream factor</shortName>
        <shortName evidence="8">RqcU</shortName>
        <ecNumber evidence="8">3.6.4.-</ecNumber>
    </alternativeName>
</protein>
<dbReference type="Pfam" id="PF20297">
    <property type="entry name" value="MSSS"/>
    <property type="match status" value="1"/>
</dbReference>
<keyword evidence="8" id="KW-0255">Endonuclease</keyword>
<name>A0ABN5H491_9FIRM</name>
<evidence type="ECO:0000256" key="9">
    <source>
        <dbReference type="SAM" id="Coils"/>
    </source>
</evidence>
<evidence type="ECO:0000256" key="6">
    <source>
        <dbReference type="ARBA" id="ARBA00022884"/>
    </source>
</evidence>
<dbReference type="InterPro" id="IPR007696">
    <property type="entry name" value="DNA_mismatch_repair_MutS_core"/>
</dbReference>
<dbReference type="Gene3D" id="3.40.50.300">
    <property type="entry name" value="P-loop containing nucleotide triphosphate hydrolases"/>
    <property type="match status" value="1"/>
</dbReference>
<comment type="function">
    <text evidence="8">Acts as a ribosome collision sensor, splitting the ribosome into its 2 subunits. Detects stalled/collided 70S ribosomes which it binds and splits by an ATP-hydrolysis driven conformational change. Acts upstream of the ribosome quality control system (RQC), a ribosome-associated complex that mediates the extraction of incompletely synthesized nascent chains from stalled ribosomes and their subsequent degradation. Probably generates substrates for RQC.</text>
</comment>
<dbReference type="PIRSF" id="PIRSF005814">
    <property type="entry name" value="MutS_YshD"/>
    <property type="match status" value="1"/>
</dbReference>
<dbReference type="EMBL" id="CP019454">
    <property type="protein sequence ID" value="AUW95530.1"/>
    <property type="molecule type" value="Genomic_DNA"/>
</dbReference>
<keyword evidence="7 8" id="KW-0238">DNA-binding</keyword>
<keyword evidence="2 8" id="KW-0699">rRNA-binding</keyword>
<dbReference type="InterPro" id="IPR036187">
    <property type="entry name" value="DNA_mismatch_repair_MutS_sf"/>
</dbReference>
<organism evidence="12 13">
    <name type="scientific">Sulfobacillus thermotolerans</name>
    <dbReference type="NCBI Taxonomy" id="338644"/>
    <lineage>
        <taxon>Bacteria</taxon>
        <taxon>Bacillati</taxon>
        <taxon>Bacillota</taxon>
        <taxon>Clostridia</taxon>
        <taxon>Eubacteriales</taxon>
        <taxon>Clostridiales Family XVII. Incertae Sedis</taxon>
        <taxon>Sulfobacillus</taxon>
    </lineage>
</organism>